<feature type="transmembrane region" description="Helical" evidence="10">
    <location>
        <begin position="311"/>
        <end position="330"/>
    </location>
</feature>
<dbReference type="KEGG" id="fri:FraEuI1c_1762"/>
<feature type="transmembrane region" description="Helical" evidence="10">
    <location>
        <begin position="421"/>
        <end position="441"/>
    </location>
</feature>
<keyword evidence="12" id="KW-1185">Reference proteome</keyword>
<keyword evidence="7 10" id="KW-0472">Membrane</keyword>
<keyword evidence="4 10" id="KW-0812">Transmembrane</keyword>
<dbReference type="Pfam" id="PF02653">
    <property type="entry name" value="BPD_transp_2"/>
    <property type="match status" value="2"/>
</dbReference>
<reference evidence="11 12" key="1">
    <citation type="submission" date="2010-10" db="EMBL/GenBank/DDBJ databases">
        <title>Complete sequence of Frankia sp. EuI1c.</title>
        <authorList>
            <consortium name="US DOE Joint Genome Institute"/>
            <person name="Lucas S."/>
            <person name="Copeland A."/>
            <person name="Lapidus A."/>
            <person name="Cheng J.-F."/>
            <person name="Bruce D."/>
            <person name="Goodwin L."/>
            <person name="Pitluck S."/>
            <person name="Chertkov O."/>
            <person name="Detter J.C."/>
            <person name="Han C."/>
            <person name="Tapia R."/>
            <person name="Land M."/>
            <person name="Hauser L."/>
            <person name="Jeffries C."/>
            <person name="Kyrpides N."/>
            <person name="Ivanova N."/>
            <person name="Mikhailova N."/>
            <person name="Beauchemin N."/>
            <person name="Sen A."/>
            <person name="Sur S.A."/>
            <person name="Gtari M."/>
            <person name="Wall L."/>
            <person name="Tisa L."/>
            <person name="Woyke T."/>
        </authorList>
    </citation>
    <scope>NUCLEOTIDE SEQUENCE [LARGE SCALE GENOMIC DNA]</scope>
    <source>
        <strain evidence="12">DSM 45817 / CECT 9037 / EuI1c</strain>
    </source>
</reference>
<feature type="transmembrane region" description="Helical" evidence="10">
    <location>
        <begin position="610"/>
        <end position="632"/>
    </location>
</feature>
<feature type="transmembrane region" description="Helical" evidence="10">
    <location>
        <begin position="244"/>
        <end position="262"/>
    </location>
</feature>
<comment type="similarity">
    <text evidence="8">Belongs to the binding-protein-dependent transport system permease family. LivHM subfamily.</text>
</comment>
<dbReference type="CDD" id="cd06582">
    <property type="entry name" value="TM_PBP1_LivH_like"/>
    <property type="match status" value="1"/>
</dbReference>
<dbReference type="InterPro" id="IPR043428">
    <property type="entry name" value="LivM-like"/>
</dbReference>
<comment type="subcellular location">
    <subcellularLocation>
        <location evidence="1">Cell membrane</location>
        <topology evidence="1">Multi-pass membrane protein</topology>
    </subcellularLocation>
</comment>
<dbReference type="Proteomes" id="UP000002484">
    <property type="component" value="Chromosome"/>
</dbReference>
<feature type="transmembrane region" description="Helical" evidence="10">
    <location>
        <begin position="336"/>
        <end position="357"/>
    </location>
</feature>
<evidence type="ECO:0000256" key="3">
    <source>
        <dbReference type="ARBA" id="ARBA00022475"/>
    </source>
</evidence>
<evidence type="ECO:0000313" key="12">
    <source>
        <dbReference type="Proteomes" id="UP000002484"/>
    </source>
</evidence>
<feature type="transmembrane region" description="Helical" evidence="10">
    <location>
        <begin position="274"/>
        <end position="290"/>
    </location>
</feature>
<dbReference type="AlphaFoldDB" id="E3JBE6"/>
<protein>
    <submittedName>
        <fullName evidence="11">Inner-membrane translocator</fullName>
    </submittedName>
</protein>
<dbReference type="InterPro" id="IPR001851">
    <property type="entry name" value="ABC_transp_permease"/>
</dbReference>
<keyword evidence="2" id="KW-0813">Transport</keyword>
<feature type="compositionally biased region" description="Low complexity" evidence="9">
    <location>
        <begin position="751"/>
        <end position="766"/>
    </location>
</feature>
<keyword evidence="6 10" id="KW-1133">Transmembrane helix</keyword>
<dbReference type="CDD" id="cd06581">
    <property type="entry name" value="TM_PBP1_LivM_like"/>
    <property type="match status" value="1"/>
</dbReference>
<feature type="transmembrane region" description="Helical" evidence="10">
    <location>
        <begin position="364"/>
        <end position="383"/>
    </location>
</feature>
<feature type="transmembrane region" description="Helical" evidence="10">
    <location>
        <begin position="94"/>
        <end position="115"/>
    </location>
</feature>
<evidence type="ECO:0000256" key="9">
    <source>
        <dbReference type="SAM" id="MobiDB-lite"/>
    </source>
</evidence>
<name>E3JBE6_PSEI1</name>
<feature type="transmembrane region" description="Helical" evidence="10">
    <location>
        <begin position="145"/>
        <end position="162"/>
    </location>
</feature>
<accession>E3JBE6</accession>
<dbReference type="EMBL" id="CP002299">
    <property type="protein sequence ID" value="ADP79818.1"/>
    <property type="molecule type" value="Genomic_DNA"/>
</dbReference>
<dbReference type="GO" id="GO:0006865">
    <property type="term" value="P:amino acid transport"/>
    <property type="evidence" value="ECO:0007669"/>
    <property type="project" value="UniProtKB-KW"/>
</dbReference>
<keyword evidence="3" id="KW-1003">Cell membrane</keyword>
<dbReference type="GO" id="GO:0005886">
    <property type="term" value="C:plasma membrane"/>
    <property type="evidence" value="ECO:0007669"/>
    <property type="project" value="UniProtKB-SubCell"/>
</dbReference>
<dbReference type="PANTHER" id="PTHR11795">
    <property type="entry name" value="BRANCHED-CHAIN AMINO ACID TRANSPORT SYSTEM PERMEASE PROTEIN LIVH"/>
    <property type="match status" value="1"/>
</dbReference>
<feature type="transmembrane region" description="Helical" evidence="10">
    <location>
        <begin position="481"/>
        <end position="499"/>
    </location>
</feature>
<evidence type="ECO:0000256" key="2">
    <source>
        <dbReference type="ARBA" id="ARBA00022448"/>
    </source>
</evidence>
<evidence type="ECO:0000256" key="4">
    <source>
        <dbReference type="ARBA" id="ARBA00022692"/>
    </source>
</evidence>
<evidence type="ECO:0000256" key="8">
    <source>
        <dbReference type="ARBA" id="ARBA00037998"/>
    </source>
</evidence>
<keyword evidence="5" id="KW-0029">Amino-acid transport</keyword>
<dbReference type="RefSeq" id="WP_013422937.1">
    <property type="nucleotide sequence ID" value="NC_014666.1"/>
</dbReference>
<dbReference type="HOGENOM" id="CLU_006313_4_2_11"/>
<evidence type="ECO:0000256" key="6">
    <source>
        <dbReference type="ARBA" id="ARBA00022989"/>
    </source>
</evidence>
<feature type="transmembrane region" description="Helical" evidence="10">
    <location>
        <begin position="220"/>
        <end position="237"/>
    </location>
</feature>
<feature type="transmembrane region" description="Helical" evidence="10">
    <location>
        <begin position="653"/>
        <end position="672"/>
    </location>
</feature>
<feature type="transmembrane region" description="Helical" evidence="10">
    <location>
        <begin position="191"/>
        <end position="214"/>
    </location>
</feature>
<evidence type="ECO:0000313" key="11">
    <source>
        <dbReference type="EMBL" id="ADP79818.1"/>
    </source>
</evidence>
<feature type="transmembrane region" description="Helical" evidence="10">
    <location>
        <begin position="34"/>
        <end position="53"/>
    </location>
</feature>
<feature type="region of interest" description="Disordered" evidence="9">
    <location>
        <begin position="751"/>
        <end position="777"/>
    </location>
</feature>
<dbReference type="STRING" id="298654.FraEuI1c_1762"/>
<organism evidence="11 12">
    <name type="scientific">Pseudofrankia inefficax (strain DSM 45817 / CECT 9037 / DDB 130130 / EuI1c)</name>
    <name type="common">Frankia inefficax</name>
    <dbReference type="NCBI Taxonomy" id="298654"/>
    <lineage>
        <taxon>Bacteria</taxon>
        <taxon>Bacillati</taxon>
        <taxon>Actinomycetota</taxon>
        <taxon>Actinomycetes</taxon>
        <taxon>Frankiales</taxon>
        <taxon>Frankiaceae</taxon>
        <taxon>Pseudofrankia</taxon>
    </lineage>
</organism>
<dbReference type="eggNOG" id="COG4177">
    <property type="taxonomic scope" value="Bacteria"/>
</dbReference>
<evidence type="ECO:0000256" key="7">
    <source>
        <dbReference type="ARBA" id="ARBA00023136"/>
    </source>
</evidence>
<evidence type="ECO:0000256" key="10">
    <source>
        <dbReference type="SAM" id="Phobius"/>
    </source>
</evidence>
<proteinExistence type="inferred from homology"/>
<dbReference type="OrthoDB" id="3572933at2"/>
<dbReference type="eggNOG" id="COG0559">
    <property type="taxonomic scope" value="Bacteria"/>
</dbReference>
<dbReference type="GO" id="GO:0015658">
    <property type="term" value="F:branched-chain amino acid transmembrane transporter activity"/>
    <property type="evidence" value="ECO:0007669"/>
    <property type="project" value="InterPro"/>
</dbReference>
<feature type="transmembrane region" description="Helical" evidence="10">
    <location>
        <begin position="532"/>
        <end position="553"/>
    </location>
</feature>
<dbReference type="PANTHER" id="PTHR11795:SF449">
    <property type="entry name" value="BRANCHED-CHAIN AMINO ACID TRANSPORT PERMEASE PROTEIN LIVH-RELATED"/>
    <property type="match status" value="1"/>
</dbReference>
<feature type="transmembrane region" description="Helical" evidence="10">
    <location>
        <begin position="6"/>
        <end position="27"/>
    </location>
</feature>
<dbReference type="InterPro" id="IPR052157">
    <property type="entry name" value="BCAA_transport_permease"/>
</dbReference>
<sequence length="777" mass="82310">MEQFLQYTILGLVLGGIYGIAASGLVLTCTTSGIFNFGHGSIAMLSAFVYWQVRFGWHWPAPLALVAVLGVFAPALGALLHVSIMRGLRETTEITRITVTVALTVGSLALANWIWDPTVPRRFDYFFGGTHQVRVAGSRITYHELIALVMAVVIAVGLRFFFYRTRTGVGMRAVVDDPPLLRLSGGRPERLATLSWALGSMLAALAGILITPILGGSLDPNALTLLVIDAFAAAVFGRLRSVPLTFLGAVVLGLANNYVLAYFPSERWTWTSDFRISLPMILLFVVLLWLPQDRLRGATITRARERFRVPTLRSAVAWAVVLVVVMFLLREIMAPTVVNTMVTGMTFAIIALSLVPLTGYAGEINLAPVSFGAIGTIIAYHYGITGHGVDTRMTIWGLLLAAAVCAVVGALVALPALRLRGLYLALATMAFGVFVSTMVVADTVPRVLPLVHTKFSIFPNGTLNVPRPRFGPIDLANGGQFLMVVTVLFAVLGVLMVALRRSGYGQRLVALKDSPAACATLGQNPVRLKLSVFMLSAAIAGVGGALMSAAVVSVSPDRFTIFVSLGLVMTVVVAGIGYVSGALAGGLLAGVGFVALQDVFAKVGTDHATLHGLFSFLGHFSTVLPALIGVSLSRNPTGFVHDLIERYEVFRRARVMFGAGLAVEAGLYLLAYTDTISNWWFVALTALLGAAWPRITSAALDRLAARVAPAVPGASSGGDQVPLELVGVDVPFTPAHRALLDRALGLPEPPAVTASRATPARSAADAGVRSAAPVAVP</sequence>
<feature type="transmembrane region" description="Helical" evidence="10">
    <location>
        <begin position="678"/>
        <end position="696"/>
    </location>
</feature>
<evidence type="ECO:0000256" key="1">
    <source>
        <dbReference type="ARBA" id="ARBA00004651"/>
    </source>
</evidence>
<gene>
    <name evidence="11" type="ordered locus">FraEuI1c_1762</name>
</gene>
<dbReference type="InParanoid" id="E3JBE6"/>
<feature type="transmembrane region" description="Helical" evidence="10">
    <location>
        <begin position="395"/>
        <end position="414"/>
    </location>
</feature>
<feature type="transmembrane region" description="Helical" evidence="10">
    <location>
        <begin position="59"/>
        <end position="82"/>
    </location>
</feature>
<evidence type="ECO:0000256" key="5">
    <source>
        <dbReference type="ARBA" id="ARBA00022970"/>
    </source>
</evidence>